<gene>
    <name evidence="2" type="ORF">CH371_18970</name>
</gene>
<dbReference type="RefSeq" id="WP_100760263.1">
    <property type="nucleotide sequence ID" value="NZ_NPDT01000011.1"/>
</dbReference>
<protein>
    <submittedName>
        <fullName evidence="2">Uncharacterized protein</fullName>
    </submittedName>
</protein>
<evidence type="ECO:0000313" key="3">
    <source>
        <dbReference type="Proteomes" id="UP000231912"/>
    </source>
</evidence>
<keyword evidence="1" id="KW-0812">Transmembrane</keyword>
<evidence type="ECO:0000313" key="2">
    <source>
        <dbReference type="EMBL" id="PJZ64203.1"/>
    </source>
</evidence>
<keyword evidence="1" id="KW-0472">Membrane</keyword>
<keyword evidence="1" id="KW-1133">Transmembrane helix</keyword>
<dbReference type="EMBL" id="NPDT01000011">
    <property type="protein sequence ID" value="PJZ64203.1"/>
    <property type="molecule type" value="Genomic_DNA"/>
</dbReference>
<feature type="transmembrane region" description="Helical" evidence="1">
    <location>
        <begin position="12"/>
        <end position="29"/>
    </location>
</feature>
<organism evidence="2 3">
    <name type="scientific">Leptospira wolffii</name>
    <dbReference type="NCBI Taxonomy" id="409998"/>
    <lineage>
        <taxon>Bacteria</taxon>
        <taxon>Pseudomonadati</taxon>
        <taxon>Spirochaetota</taxon>
        <taxon>Spirochaetia</taxon>
        <taxon>Leptospirales</taxon>
        <taxon>Leptospiraceae</taxon>
        <taxon>Leptospira</taxon>
    </lineage>
</organism>
<dbReference type="Proteomes" id="UP000231912">
    <property type="component" value="Unassembled WGS sequence"/>
</dbReference>
<name>A0A2M9Z6Z4_9LEPT</name>
<sequence>MKRIPSNLRGSRIFAPGILFIILFLFGLWSRPLGTCESCELIPFPEAFFLWKEGQEASIKKTFSCQTDSSASCYEVYRGHAFDPDIYCSLYFGDGVLVSSCPEIRIGVCNFSSTLTQKIYQTSGSIIWNSSSAQADCTSLGGSFQ</sequence>
<comment type="caution">
    <text evidence="2">The sequence shown here is derived from an EMBL/GenBank/DDBJ whole genome shotgun (WGS) entry which is preliminary data.</text>
</comment>
<reference evidence="2 3" key="1">
    <citation type="submission" date="2017-07" db="EMBL/GenBank/DDBJ databases">
        <title>Leptospira spp. isolated from tropical soils.</title>
        <authorList>
            <person name="Thibeaux R."/>
            <person name="Iraola G."/>
            <person name="Ferres I."/>
            <person name="Bierque E."/>
            <person name="Girault D."/>
            <person name="Soupe-Gilbert M.-E."/>
            <person name="Picardeau M."/>
            <person name="Goarant C."/>
        </authorList>
    </citation>
    <scope>NUCLEOTIDE SEQUENCE [LARGE SCALE GENOMIC DNA]</scope>
    <source>
        <strain evidence="2 3">FH2-C-A2</strain>
    </source>
</reference>
<evidence type="ECO:0000256" key="1">
    <source>
        <dbReference type="SAM" id="Phobius"/>
    </source>
</evidence>
<dbReference type="AlphaFoldDB" id="A0A2M9Z6Z4"/>
<proteinExistence type="predicted"/>
<accession>A0A2M9Z6Z4</accession>